<dbReference type="AlphaFoldDB" id="A0A1W1UM37"/>
<keyword evidence="3" id="KW-1185">Reference proteome</keyword>
<proteinExistence type="predicted"/>
<reference evidence="2 3" key="1">
    <citation type="submission" date="2017-04" db="EMBL/GenBank/DDBJ databases">
        <authorList>
            <person name="Afonso C.L."/>
            <person name="Miller P.J."/>
            <person name="Scott M.A."/>
            <person name="Spackman E."/>
            <person name="Goraichik I."/>
            <person name="Dimitrov K.M."/>
            <person name="Suarez D.L."/>
            <person name="Swayne D.E."/>
        </authorList>
    </citation>
    <scope>NUCLEOTIDE SEQUENCE [LARGE SCALE GENOMIC DNA]</scope>
    <source>
        <strain evidence="2 3">KR-140</strain>
    </source>
</reference>
<evidence type="ECO:0000256" key="1">
    <source>
        <dbReference type="SAM" id="MobiDB-lite"/>
    </source>
</evidence>
<gene>
    <name evidence="2" type="ORF">SAMN00790413_04867</name>
</gene>
<feature type="region of interest" description="Disordered" evidence="1">
    <location>
        <begin position="45"/>
        <end position="67"/>
    </location>
</feature>
<dbReference type="Proteomes" id="UP000192582">
    <property type="component" value="Unassembled WGS sequence"/>
</dbReference>
<protein>
    <submittedName>
        <fullName evidence="2">Uncharacterized protein</fullName>
    </submittedName>
</protein>
<evidence type="ECO:0000313" key="2">
    <source>
        <dbReference type="EMBL" id="SMB82152.1"/>
    </source>
</evidence>
<dbReference type="EMBL" id="FWWU01000005">
    <property type="protein sequence ID" value="SMB82152.1"/>
    <property type="molecule type" value="Genomic_DNA"/>
</dbReference>
<dbReference type="OrthoDB" id="77134at2"/>
<name>A0A1W1UM37_9DEIO</name>
<accession>A0A1W1UM37</accession>
<evidence type="ECO:0000313" key="3">
    <source>
        <dbReference type="Proteomes" id="UP000192582"/>
    </source>
</evidence>
<sequence length="67" mass="7307">MNGDLTVQRGLGLKDAEQDLRQATEGVGTVMREAFFEVRGERVNMRKGGTGTDHTSICRPFSGFSTS</sequence>
<organism evidence="2 3">
    <name type="scientific">Deinococcus hopiensis KR-140</name>
    <dbReference type="NCBI Taxonomy" id="695939"/>
    <lineage>
        <taxon>Bacteria</taxon>
        <taxon>Thermotogati</taxon>
        <taxon>Deinococcota</taxon>
        <taxon>Deinococci</taxon>
        <taxon>Deinococcales</taxon>
        <taxon>Deinococcaceae</taxon>
        <taxon>Deinococcus</taxon>
    </lineage>
</organism>